<dbReference type="CDD" id="cd00085">
    <property type="entry name" value="HNHc"/>
    <property type="match status" value="1"/>
</dbReference>
<evidence type="ECO:0000313" key="2">
    <source>
        <dbReference type="EMBL" id="GAA5100756.1"/>
    </source>
</evidence>
<keyword evidence="2" id="KW-0378">Hydrolase</keyword>
<dbReference type="Proteomes" id="UP001500631">
    <property type="component" value="Unassembled WGS sequence"/>
</dbReference>
<dbReference type="GO" id="GO:0004519">
    <property type="term" value="F:endonuclease activity"/>
    <property type="evidence" value="ECO:0007669"/>
    <property type="project" value="UniProtKB-KW"/>
</dbReference>
<dbReference type="InterPro" id="IPR003615">
    <property type="entry name" value="HNH_nuc"/>
</dbReference>
<reference evidence="3" key="1">
    <citation type="journal article" date="2019" name="Int. J. Syst. Evol. Microbiol.">
        <title>The Global Catalogue of Microorganisms (GCM) 10K type strain sequencing project: providing services to taxonomists for standard genome sequencing and annotation.</title>
        <authorList>
            <consortium name="The Broad Institute Genomics Platform"/>
            <consortium name="The Broad Institute Genome Sequencing Center for Infectious Disease"/>
            <person name="Wu L."/>
            <person name="Ma J."/>
        </authorList>
    </citation>
    <scope>NUCLEOTIDE SEQUENCE [LARGE SCALE GENOMIC DNA]</scope>
    <source>
        <strain evidence="3">JCM 18424</strain>
    </source>
</reference>
<keyword evidence="3" id="KW-1185">Reference proteome</keyword>
<evidence type="ECO:0000313" key="3">
    <source>
        <dbReference type="Proteomes" id="UP001500631"/>
    </source>
</evidence>
<organism evidence="2 3">
    <name type="scientific">Wohlfahrtiimonas larvae</name>
    <dbReference type="NCBI Taxonomy" id="1157986"/>
    <lineage>
        <taxon>Bacteria</taxon>
        <taxon>Pseudomonadati</taxon>
        <taxon>Pseudomonadota</taxon>
        <taxon>Gammaproteobacteria</taxon>
        <taxon>Cardiobacteriales</taxon>
        <taxon>Ignatzschineriaceae</taxon>
        <taxon>Wohlfahrtiimonas</taxon>
    </lineage>
</organism>
<keyword evidence="2" id="KW-0255">Endonuclease</keyword>
<accession>A0ABP9MYK3</accession>
<dbReference type="Pfam" id="PF13395">
    <property type="entry name" value="HNH_4"/>
    <property type="match status" value="1"/>
</dbReference>
<sequence>MQPTAQEQLEFLQKIQLILEAGNFTSTYKFALLLALSNLSIRNGSDNHHTLILSYEEIAEQFIEQYWKQSLPFEYVNQENFILQQNTGPQIVVIQNIQKLMLNFPTLSQAIKSAEGQKIIKKTAKTIKDYPARFLQKIEGHNLNFLYDWHENHAYIQLKPNIMYCLRQFSGIIRQLVQQSWADFIRRLPKNKDILRGQQDIQVFLFDEQRTSLKKVNDIYMELQDHRCFYCQKKIHGTAEVDHFIPWSYYQQDTIHNFVIADRKCNGAKNNFLADTSFLIRWLARNQKYGQEIHTASKNIGIVSNQKVSENIAQWAYQRAINNQSPIWIPPKKFITLDHQQTLYHLFE</sequence>
<dbReference type="Gene3D" id="1.10.30.50">
    <property type="match status" value="1"/>
</dbReference>
<evidence type="ECO:0000259" key="1">
    <source>
        <dbReference type="SMART" id="SM00507"/>
    </source>
</evidence>
<gene>
    <name evidence="2" type="ORF">GCM10023338_15710</name>
</gene>
<keyword evidence="2" id="KW-0540">Nuclease</keyword>
<dbReference type="SMART" id="SM00507">
    <property type="entry name" value="HNHc"/>
    <property type="match status" value="1"/>
</dbReference>
<name>A0ABP9MYK3_9GAMM</name>
<proteinExistence type="predicted"/>
<dbReference type="EMBL" id="BAABKE010000005">
    <property type="protein sequence ID" value="GAA5100756.1"/>
    <property type="molecule type" value="Genomic_DNA"/>
</dbReference>
<dbReference type="RefSeq" id="WP_077925860.1">
    <property type="nucleotide sequence ID" value="NZ_BAABKE010000005.1"/>
</dbReference>
<protein>
    <submittedName>
        <fullName evidence="2">HNH endonuclease signature motif containing protein</fullName>
    </submittedName>
</protein>
<comment type="caution">
    <text evidence="2">The sequence shown here is derived from an EMBL/GenBank/DDBJ whole genome shotgun (WGS) entry which is preliminary data.</text>
</comment>
<feature type="domain" description="HNH nuclease" evidence="1">
    <location>
        <begin position="215"/>
        <end position="267"/>
    </location>
</feature>